<keyword evidence="2" id="KW-1185">Reference proteome</keyword>
<comment type="caution">
    <text evidence="1">The sequence shown here is derived from an EMBL/GenBank/DDBJ whole genome shotgun (WGS) entry which is preliminary data.</text>
</comment>
<sequence length="554" mass="60749">MHASSSSFFSLTLSEPTKISCIKKKPTQISLSITPKKPTISFPSIIFNAVDDFINKYVDPPSRPSLDPKVVLSDNFAPVSELPPTDCVVIEGSLPPCLDGAYIRNGPNPQHLPRGPYHLFDGDGMLHSIRISKGKATLCSRFVKTYRYQIEREFGCSVFPNVLSGFNSLPACIARGALTALRIATGQFNPKNGVGQANTSLALIGGNLHALCEGDLPYTVKLVSDGDIITIGRHNFDGNLVTNMTAHPKIDQETGETFGFKYGVMSPFLTYFRINPNGTKQPDVPIFSLKSLSLTHDFGITKKYAIFPDIQITMRPMQMLARGSPVGADLSKVSRLGVIPRYAKDESEMKWFDVPGFNIGHAINAWDEDDGNSVVLLAPNLVPIQHALENMDLIHASMEKVKIDLNTGTVWRFPVSKRNLDFGVINPAYVGKKNKYVYAAIGDPFPKISGVAKLDISASDSEGRECIVASRLFGPGCFAGEPFFVAKEPNNPNADEDDGYIVTYMHNENSGESRFLVMDAKSPNLEIVTAVKLPQRVPYGFHGLFVRESDLNIL</sequence>
<gene>
    <name evidence="1" type="ORF">M9H77_25348</name>
</gene>
<dbReference type="EMBL" id="CM044706">
    <property type="protein sequence ID" value="KAI5656555.1"/>
    <property type="molecule type" value="Genomic_DNA"/>
</dbReference>
<evidence type="ECO:0000313" key="1">
    <source>
        <dbReference type="EMBL" id="KAI5656555.1"/>
    </source>
</evidence>
<reference evidence="2" key="1">
    <citation type="journal article" date="2023" name="Nat. Plants">
        <title>Single-cell RNA sequencing provides a high-resolution roadmap for understanding the multicellular compartmentation of specialized metabolism.</title>
        <authorList>
            <person name="Sun S."/>
            <person name="Shen X."/>
            <person name="Li Y."/>
            <person name="Li Y."/>
            <person name="Wang S."/>
            <person name="Li R."/>
            <person name="Zhang H."/>
            <person name="Shen G."/>
            <person name="Guo B."/>
            <person name="Wei J."/>
            <person name="Xu J."/>
            <person name="St-Pierre B."/>
            <person name="Chen S."/>
            <person name="Sun C."/>
        </authorList>
    </citation>
    <scope>NUCLEOTIDE SEQUENCE [LARGE SCALE GENOMIC DNA]</scope>
</reference>
<accession>A0ACC0A8H0</accession>
<proteinExistence type="predicted"/>
<dbReference type="Proteomes" id="UP001060085">
    <property type="component" value="Linkage Group LG06"/>
</dbReference>
<organism evidence="1 2">
    <name type="scientific">Catharanthus roseus</name>
    <name type="common">Madagascar periwinkle</name>
    <name type="synonym">Vinca rosea</name>
    <dbReference type="NCBI Taxonomy" id="4058"/>
    <lineage>
        <taxon>Eukaryota</taxon>
        <taxon>Viridiplantae</taxon>
        <taxon>Streptophyta</taxon>
        <taxon>Embryophyta</taxon>
        <taxon>Tracheophyta</taxon>
        <taxon>Spermatophyta</taxon>
        <taxon>Magnoliopsida</taxon>
        <taxon>eudicotyledons</taxon>
        <taxon>Gunneridae</taxon>
        <taxon>Pentapetalae</taxon>
        <taxon>asterids</taxon>
        <taxon>lamiids</taxon>
        <taxon>Gentianales</taxon>
        <taxon>Apocynaceae</taxon>
        <taxon>Rauvolfioideae</taxon>
        <taxon>Vinceae</taxon>
        <taxon>Catharanthinae</taxon>
        <taxon>Catharanthus</taxon>
    </lineage>
</organism>
<evidence type="ECO:0000313" key="2">
    <source>
        <dbReference type="Proteomes" id="UP001060085"/>
    </source>
</evidence>
<name>A0ACC0A8H0_CATRO</name>
<protein>
    <submittedName>
        <fullName evidence="1">Uncharacterized protein</fullName>
    </submittedName>
</protein>